<protein>
    <submittedName>
        <fullName evidence="2">Uncharacterized protein</fullName>
    </submittedName>
</protein>
<evidence type="ECO:0000313" key="2">
    <source>
        <dbReference type="EMBL" id="KAF5754504.1"/>
    </source>
</evidence>
<keyword evidence="1" id="KW-0472">Membrane</keyword>
<accession>A0A9K3DGZ6</accession>
<keyword evidence="3" id="KW-1185">Reference proteome</keyword>
<keyword evidence="1" id="KW-1133">Transmembrane helix</keyword>
<proteinExistence type="predicted"/>
<reference evidence="2" key="1">
    <citation type="journal article" date="2017" name="Nature">
        <title>The sunflower genome provides insights into oil metabolism, flowering and Asterid evolution.</title>
        <authorList>
            <person name="Badouin H."/>
            <person name="Gouzy J."/>
            <person name="Grassa C.J."/>
            <person name="Murat F."/>
            <person name="Staton S.E."/>
            <person name="Cottret L."/>
            <person name="Lelandais-Briere C."/>
            <person name="Owens G.L."/>
            <person name="Carrere S."/>
            <person name="Mayjonade B."/>
            <person name="Legrand L."/>
            <person name="Gill N."/>
            <person name="Kane N.C."/>
            <person name="Bowers J.E."/>
            <person name="Hubner S."/>
            <person name="Bellec A."/>
            <person name="Berard A."/>
            <person name="Berges H."/>
            <person name="Blanchet N."/>
            <person name="Boniface M.C."/>
            <person name="Brunel D."/>
            <person name="Catrice O."/>
            <person name="Chaidir N."/>
            <person name="Claudel C."/>
            <person name="Donnadieu C."/>
            <person name="Faraut T."/>
            <person name="Fievet G."/>
            <person name="Helmstetter N."/>
            <person name="King M."/>
            <person name="Knapp S.J."/>
            <person name="Lai Z."/>
            <person name="Le Paslier M.C."/>
            <person name="Lippi Y."/>
            <person name="Lorenzon L."/>
            <person name="Mandel J.R."/>
            <person name="Marage G."/>
            <person name="Marchand G."/>
            <person name="Marquand E."/>
            <person name="Bret-Mestries E."/>
            <person name="Morien E."/>
            <person name="Nambeesan S."/>
            <person name="Nguyen T."/>
            <person name="Pegot-Espagnet P."/>
            <person name="Pouilly N."/>
            <person name="Raftis F."/>
            <person name="Sallet E."/>
            <person name="Schiex T."/>
            <person name="Thomas J."/>
            <person name="Vandecasteele C."/>
            <person name="Vares D."/>
            <person name="Vear F."/>
            <person name="Vautrin S."/>
            <person name="Crespi M."/>
            <person name="Mangin B."/>
            <person name="Burke J.M."/>
            <person name="Salse J."/>
            <person name="Munos S."/>
            <person name="Vincourt P."/>
            <person name="Rieseberg L.H."/>
            <person name="Langlade N.B."/>
        </authorList>
    </citation>
    <scope>NUCLEOTIDE SEQUENCE</scope>
    <source>
        <tissue evidence="2">Leaves</tissue>
    </source>
</reference>
<dbReference type="Proteomes" id="UP000215914">
    <property type="component" value="Unassembled WGS sequence"/>
</dbReference>
<dbReference type="AlphaFoldDB" id="A0A9K3DGZ6"/>
<feature type="transmembrane region" description="Helical" evidence="1">
    <location>
        <begin position="12"/>
        <end position="34"/>
    </location>
</feature>
<evidence type="ECO:0000256" key="1">
    <source>
        <dbReference type="SAM" id="Phobius"/>
    </source>
</evidence>
<evidence type="ECO:0000313" key="3">
    <source>
        <dbReference type="Proteomes" id="UP000215914"/>
    </source>
</evidence>
<sequence>MMYELIFALIQSYIICRNMFSSCGIGIAFFHMILDLPLALVNTLTARLNDGIP</sequence>
<organism evidence="2 3">
    <name type="scientific">Helianthus annuus</name>
    <name type="common">Common sunflower</name>
    <dbReference type="NCBI Taxonomy" id="4232"/>
    <lineage>
        <taxon>Eukaryota</taxon>
        <taxon>Viridiplantae</taxon>
        <taxon>Streptophyta</taxon>
        <taxon>Embryophyta</taxon>
        <taxon>Tracheophyta</taxon>
        <taxon>Spermatophyta</taxon>
        <taxon>Magnoliopsida</taxon>
        <taxon>eudicotyledons</taxon>
        <taxon>Gunneridae</taxon>
        <taxon>Pentapetalae</taxon>
        <taxon>asterids</taxon>
        <taxon>campanulids</taxon>
        <taxon>Asterales</taxon>
        <taxon>Asteraceae</taxon>
        <taxon>Asteroideae</taxon>
        <taxon>Heliantheae alliance</taxon>
        <taxon>Heliantheae</taxon>
        <taxon>Helianthus</taxon>
    </lineage>
</organism>
<name>A0A9K3DGZ6_HELAN</name>
<keyword evidence="1" id="KW-0812">Transmembrane</keyword>
<gene>
    <name evidence="2" type="ORF">HanXRQr2_Chr17g0792021</name>
</gene>
<dbReference type="Gramene" id="mRNA:HanXRQr2_Chr17g0792021">
    <property type="protein sequence ID" value="mRNA:HanXRQr2_Chr17g0792021"/>
    <property type="gene ID" value="HanXRQr2_Chr17g0792021"/>
</dbReference>
<dbReference type="EMBL" id="MNCJ02000332">
    <property type="protein sequence ID" value="KAF5754504.1"/>
    <property type="molecule type" value="Genomic_DNA"/>
</dbReference>
<comment type="caution">
    <text evidence="2">The sequence shown here is derived from an EMBL/GenBank/DDBJ whole genome shotgun (WGS) entry which is preliminary data.</text>
</comment>
<reference evidence="2" key="2">
    <citation type="submission" date="2020-06" db="EMBL/GenBank/DDBJ databases">
        <title>Helianthus annuus Genome sequencing and assembly Release 2.</title>
        <authorList>
            <person name="Gouzy J."/>
            <person name="Langlade N."/>
            <person name="Munos S."/>
        </authorList>
    </citation>
    <scope>NUCLEOTIDE SEQUENCE</scope>
    <source>
        <tissue evidence="2">Leaves</tissue>
    </source>
</reference>